<dbReference type="Gene3D" id="3.20.20.370">
    <property type="entry name" value="Glycoside hydrolase/deacetylase"/>
    <property type="match status" value="1"/>
</dbReference>
<protein>
    <recommendedName>
        <fullName evidence="5">Polysaccharide deacetylase</fullName>
    </recommendedName>
</protein>
<gene>
    <name evidence="3" type="ORF">O0235_07035</name>
</gene>
<dbReference type="InterPro" id="IPR011330">
    <property type="entry name" value="Glyco_hydro/deAcase_b/a-brl"/>
</dbReference>
<feature type="chain" id="PRO_5045936936" description="Polysaccharide deacetylase" evidence="2">
    <location>
        <begin position="28"/>
        <end position="375"/>
    </location>
</feature>
<dbReference type="RefSeq" id="WP_270057833.1">
    <property type="nucleotide sequence ID" value="NZ_CP115149.1"/>
</dbReference>
<dbReference type="PROSITE" id="PS51318">
    <property type="entry name" value="TAT"/>
    <property type="match status" value="1"/>
</dbReference>
<evidence type="ECO:0000256" key="2">
    <source>
        <dbReference type="SAM" id="SignalP"/>
    </source>
</evidence>
<feature type="region of interest" description="Disordered" evidence="1">
    <location>
        <begin position="31"/>
        <end position="61"/>
    </location>
</feature>
<organism evidence="3 4">
    <name type="scientific">Tepidiforma flava</name>
    <dbReference type="NCBI Taxonomy" id="3004094"/>
    <lineage>
        <taxon>Bacteria</taxon>
        <taxon>Bacillati</taxon>
        <taxon>Chloroflexota</taxon>
        <taxon>Tepidiformia</taxon>
        <taxon>Tepidiformales</taxon>
        <taxon>Tepidiformaceae</taxon>
        <taxon>Tepidiforma</taxon>
    </lineage>
</organism>
<evidence type="ECO:0008006" key="5">
    <source>
        <dbReference type="Google" id="ProtNLM"/>
    </source>
</evidence>
<dbReference type="Proteomes" id="UP001212803">
    <property type="component" value="Chromosome"/>
</dbReference>
<evidence type="ECO:0000313" key="4">
    <source>
        <dbReference type="Proteomes" id="UP001212803"/>
    </source>
</evidence>
<keyword evidence="4" id="KW-1185">Reference proteome</keyword>
<sequence>MTQPRFSNRRTLTRRGLFALGGAAALALVGCTPETPSGGPPPAPTPSAGASPVPSPSPAAGKPVLRFTIGMHIEPLGTTAQGFRSGAVEGRQLDYADRTFFERQSEDIRAVAAIVERHGGRMTVQAQSPFTSAAIANGSSILRDLADAGHEIALHFHEDAHLGASSSTLPVSRWTAVLEEELALVRQASGVDRIRSWSGGNLYPHLCEAAAAAGLEVNSDWKNPASQSTPLELTGVNPWRPAGGTDGREFSAFSRHDPAGPVIFLPEGAYDREDFAGARRSGQFGGDEAYFAYLSERLRASLAASRADRVNVAHVTIHPGEFRGGGGAPFAVIDRFLTETVDPLAASGEVAWSTFAGMADAFIAWEQANPGAAPR</sequence>
<reference evidence="3 4" key="1">
    <citation type="journal article" date="2023" name="ISME J.">
        <title>Thermophilic Dehalococcoidia with unusual traits shed light on an unexpected past.</title>
        <authorList>
            <person name="Palmer M."/>
            <person name="Covington J.K."/>
            <person name="Zhou E.M."/>
            <person name="Thomas S.C."/>
            <person name="Habib N."/>
            <person name="Seymour C.O."/>
            <person name="Lai D."/>
            <person name="Johnston J."/>
            <person name="Hashimi A."/>
            <person name="Jiao J.Y."/>
            <person name="Muok A.R."/>
            <person name="Liu L."/>
            <person name="Xian W.D."/>
            <person name="Zhi X.Y."/>
            <person name="Li M.M."/>
            <person name="Silva L.P."/>
            <person name="Bowen B.P."/>
            <person name="Louie K."/>
            <person name="Briegel A."/>
            <person name="Pett-Ridge J."/>
            <person name="Weber P.K."/>
            <person name="Tocheva E.I."/>
            <person name="Woyke T."/>
            <person name="Northen T.R."/>
            <person name="Mayali X."/>
            <person name="Li W.J."/>
            <person name="Hedlund B.P."/>
        </authorList>
    </citation>
    <scope>NUCLEOTIDE SEQUENCE [LARGE SCALE GENOMIC DNA]</scope>
    <source>
        <strain evidence="3 4">YIM 72310</strain>
    </source>
</reference>
<feature type="signal peptide" evidence="2">
    <location>
        <begin position="1"/>
        <end position="27"/>
    </location>
</feature>
<feature type="compositionally biased region" description="Low complexity" evidence="1">
    <location>
        <begin position="46"/>
        <end position="61"/>
    </location>
</feature>
<name>A0ABY7MA41_9CHLR</name>
<evidence type="ECO:0000256" key="1">
    <source>
        <dbReference type="SAM" id="MobiDB-lite"/>
    </source>
</evidence>
<dbReference type="EMBL" id="CP115149">
    <property type="protein sequence ID" value="WBL37320.1"/>
    <property type="molecule type" value="Genomic_DNA"/>
</dbReference>
<dbReference type="PROSITE" id="PS51257">
    <property type="entry name" value="PROKAR_LIPOPROTEIN"/>
    <property type="match status" value="1"/>
</dbReference>
<keyword evidence="2" id="KW-0732">Signal</keyword>
<evidence type="ECO:0000313" key="3">
    <source>
        <dbReference type="EMBL" id="WBL37320.1"/>
    </source>
</evidence>
<accession>A0ABY7MA41</accession>
<proteinExistence type="predicted"/>
<dbReference type="SUPFAM" id="SSF88713">
    <property type="entry name" value="Glycoside hydrolase/deacetylase"/>
    <property type="match status" value="1"/>
</dbReference>
<dbReference type="InterPro" id="IPR006311">
    <property type="entry name" value="TAT_signal"/>
</dbReference>